<sequence>MRFSLLNRATAVTAACLAALAATPASGHAAETRTASASAPHVMMRQEKNYQVEVDNFSTQAFDEIALAFTRNSTPVTQILHQFNVPASSVIIFDLGPCSDVKQYAVSGLVGGERKFTTGDVDADPVGCDDIVTIRSTSALEMHRKVR</sequence>
<keyword evidence="3" id="KW-1185">Reference proteome</keyword>
<evidence type="ECO:0000313" key="3">
    <source>
        <dbReference type="Proteomes" id="UP001500063"/>
    </source>
</evidence>
<evidence type="ECO:0000256" key="1">
    <source>
        <dbReference type="SAM" id="SignalP"/>
    </source>
</evidence>
<dbReference type="Proteomes" id="UP001500063">
    <property type="component" value="Unassembled WGS sequence"/>
</dbReference>
<name>A0ABP3GRH6_9ACTN</name>
<feature type="chain" id="PRO_5046062726" evidence="1">
    <location>
        <begin position="30"/>
        <end position="147"/>
    </location>
</feature>
<evidence type="ECO:0000313" key="2">
    <source>
        <dbReference type="EMBL" id="GAA0353068.1"/>
    </source>
</evidence>
<organism evidence="2 3">
    <name type="scientific">Streptomyces blastmyceticus</name>
    <dbReference type="NCBI Taxonomy" id="68180"/>
    <lineage>
        <taxon>Bacteria</taxon>
        <taxon>Bacillati</taxon>
        <taxon>Actinomycetota</taxon>
        <taxon>Actinomycetes</taxon>
        <taxon>Kitasatosporales</taxon>
        <taxon>Streptomycetaceae</taxon>
        <taxon>Streptomyces</taxon>
    </lineage>
</organism>
<dbReference type="RefSeq" id="WP_344118465.1">
    <property type="nucleotide sequence ID" value="NZ_BAAABW010000017.1"/>
</dbReference>
<protein>
    <submittedName>
        <fullName evidence="2">Uncharacterized protein</fullName>
    </submittedName>
</protein>
<reference evidence="3" key="1">
    <citation type="journal article" date="2019" name="Int. J. Syst. Evol. Microbiol.">
        <title>The Global Catalogue of Microorganisms (GCM) 10K type strain sequencing project: providing services to taxonomists for standard genome sequencing and annotation.</title>
        <authorList>
            <consortium name="The Broad Institute Genomics Platform"/>
            <consortium name="The Broad Institute Genome Sequencing Center for Infectious Disease"/>
            <person name="Wu L."/>
            <person name="Ma J."/>
        </authorList>
    </citation>
    <scope>NUCLEOTIDE SEQUENCE [LARGE SCALE GENOMIC DNA]</scope>
    <source>
        <strain evidence="3">JCM 4565</strain>
    </source>
</reference>
<keyword evidence="1" id="KW-0732">Signal</keyword>
<accession>A0ABP3GRH6</accession>
<feature type="signal peptide" evidence="1">
    <location>
        <begin position="1"/>
        <end position="29"/>
    </location>
</feature>
<comment type="caution">
    <text evidence="2">The sequence shown here is derived from an EMBL/GenBank/DDBJ whole genome shotgun (WGS) entry which is preliminary data.</text>
</comment>
<dbReference type="EMBL" id="BAAABW010000017">
    <property type="protein sequence ID" value="GAA0353068.1"/>
    <property type="molecule type" value="Genomic_DNA"/>
</dbReference>
<proteinExistence type="predicted"/>
<gene>
    <name evidence="2" type="ORF">GCM10010319_32750</name>
</gene>